<dbReference type="Pfam" id="PF01734">
    <property type="entry name" value="Patatin"/>
    <property type="match status" value="1"/>
</dbReference>
<dbReference type="OrthoDB" id="1488362at2"/>
<feature type="short sequence motif" description="GXSXG" evidence="2">
    <location>
        <begin position="60"/>
        <end position="64"/>
    </location>
</feature>
<feature type="domain" description="PNPLA" evidence="3">
    <location>
        <begin position="11"/>
        <end position="298"/>
    </location>
</feature>
<evidence type="ECO:0000256" key="2">
    <source>
        <dbReference type="PROSITE-ProRule" id="PRU01161"/>
    </source>
</evidence>
<keyword evidence="2" id="KW-0378">Hydrolase</keyword>
<feature type="active site" description="Nucleophile" evidence="2">
    <location>
        <position position="62"/>
    </location>
</feature>
<keyword evidence="5" id="KW-1185">Reference proteome</keyword>
<evidence type="ECO:0000259" key="3">
    <source>
        <dbReference type="PROSITE" id="PS51635"/>
    </source>
</evidence>
<comment type="caution">
    <text evidence="2">Lacks conserved residue(s) required for the propagation of feature annotation.</text>
</comment>
<accession>A0A0L8V307</accession>
<protein>
    <recommendedName>
        <fullName evidence="3">PNPLA domain-containing protein</fullName>
    </recommendedName>
</protein>
<dbReference type="Gene3D" id="3.40.1090.10">
    <property type="entry name" value="Cytosolic phospholipase A2 catalytic domain"/>
    <property type="match status" value="1"/>
</dbReference>
<reference evidence="5" key="1">
    <citation type="submission" date="2015-07" db="EMBL/GenBank/DDBJ databases">
        <title>Genome sequencing of Sunxiuqinia dokdonensis strain SK.</title>
        <authorList>
            <person name="Ahn S."/>
            <person name="Kim B.-C."/>
        </authorList>
    </citation>
    <scope>NUCLEOTIDE SEQUENCE [LARGE SCALE GENOMIC DNA]</scope>
    <source>
        <strain evidence="5">SK</strain>
    </source>
</reference>
<dbReference type="InterPro" id="IPR002641">
    <property type="entry name" value="PNPLA_dom"/>
</dbReference>
<dbReference type="RefSeq" id="WP_082326603.1">
    <property type="nucleotide sequence ID" value="NZ_LGIA01000208.1"/>
</dbReference>
<evidence type="ECO:0000256" key="1">
    <source>
        <dbReference type="ARBA" id="ARBA00023098"/>
    </source>
</evidence>
<dbReference type="Proteomes" id="UP000036958">
    <property type="component" value="Unassembled WGS sequence"/>
</dbReference>
<dbReference type="SUPFAM" id="SSF52151">
    <property type="entry name" value="FabD/lysophospholipase-like"/>
    <property type="match status" value="1"/>
</dbReference>
<dbReference type="AlphaFoldDB" id="A0A0L8V307"/>
<organism evidence="4 5">
    <name type="scientific">Sunxiuqinia dokdonensis</name>
    <dbReference type="NCBI Taxonomy" id="1409788"/>
    <lineage>
        <taxon>Bacteria</taxon>
        <taxon>Pseudomonadati</taxon>
        <taxon>Bacteroidota</taxon>
        <taxon>Bacteroidia</taxon>
        <taxon>Marinilabiliales</taxon>
        <taxon>Prolixibacteraceae</taxon>
        <taxon>Sunxiuqinia</taxon>
    </lineage>
</organism>
<proteinExistence type="predicted"/>
<dbReference type="STRING" id="1409788.NC99_43280"/>
<sequence>MTESKTIRIGICMAGAVSAGAYTAGVIDYLFEALEHWQKAKDLNLPGVPKHEVTIEVLTGASAGGMTAAISSCAVQQFFPHVNPSNFRSSVTSENPLYDAWVNLTETEYSDMMDQMLSDDDVRQHPAHEVKSIFNSGFIEKVASRIIDTTAKDPAVNRPYVAKDLEILTTQTNLRGVNYQLKFRTALGESVHHMTRHQDLAHFKLSETGQYEGNGLIPLSFATMEGLNKALLKDAAIATGAFPVGLSPHKVNRQARYLLENPLLNKTKDKIQLDETSDYLCVNVDGGVINNEPFELTDQILERRKKDQLLAEGRKVEARNYELEKSAASFDSTLIMIDPFPSDQGLVEDTEPLDAIKFAVPELLNAMRQQLMFKEEELMKAYDEENYTRFMVLPVRYQNHEKQPYALACGGLGGFAGFFKKEFREHDFLLGRRNCQLFLQKYFSVPEEKNNPILKFGYQGVDRFRVAAKEGTGFFLPIIPDMRVIEKADGSAMLMEQVPEEAGIDYNSVKISLARLLALEEKMADRFGLVLENIMNGERSKESQSDPSAIVRRIRKKSKLKKYLLKMVTKVGTKVGISQAQKIMASKFVDAVIIEMEKRKLLIDDL</sequence>
<dbReference type="GO" id="GO:0016042">
    <property type="term" value="P:lipid catabolic process"/>
    <property type="evidence" value="ECO:0007669"/>
    <property type="project" value="UniProtKB-UniRule"/>
</dbReference>
<feature type="active site" description="Proton acceptor" evidence="2">
    <location>
        <position position="285"/>
    </location>
</feature>
<name>A0A0L8V307_9BACT</name>
<keyword evidence="2" id="KW-0442">Lipid degradation</keyword>
<dbReference type="EMBL" id="LGIA01000208">
    <property type="protein sequence ID" value="KOH42885.1"/>
    <property type="molecule type" value="Genomic_DNA"/>
</dbReference>
<evidence type="ECO:0000313" key="4">
    <source>
        <dbReference type="EMBL" id="KOH42885.1"/>
    </source>
</evidence>
<dbReference type="PATRIC" id="fig|1409788.3.peg.4419"/>
<gene>
    <name evidence="4" type="ORF">NC99_43280</name>
</gene>
<dbReference type="PROSITE" id="PS51635">
    <property type="entry name" value="PNPLA"/>
    <property type="match status" value="1"/>
</dbReference>
<dbReference type="InterPro" id="IPR016035">
    <property type="entry name" value="Acyl_Trfase/lysoPLipase"/>
</dbReference>
<evidence type="ECO:0000313" key="5">
    <source>
        <dbReference type="Proteomes" id="UP000036958"/>
    </source>
</evidence>
<dbReference type="GO" id="GO:0016787">
    <property type="term" value="F:hydrolase activity"/>
    <property type="evidence" value="ECO:0007669"/>
    <property type="project" value="UniProtKB-UniRule"/>
</dbReference>
<comment type="caution">
    <text evidence="4">The sequence shown here is derived from an EMBL/GenBank/DDBJ whole genome shotgun (WGS) entry which is preliminary data.</text>
</comment>
<feature type="short sequence motif" description="DGA/G" evidence="2">
    <location>
        <begin position="285"/>
        <end position="287"/>
    </location>
</feature>
<keyword evidence="1 2" id="KW-0443">Lipid metabolism</keyword>